<dbReference type="Proteomes" id="UP001153404">
    <property type="component" value="Unassembled WGS sequence"/>
</dbReference>
<sequence length="149" mass="15625">MAITILDYSASVPDSFSGGAAPVTIPQVPTQLQLADLGIFIPQASADTASGNVLLSVDVGVQNLGPTFNNALQFHLYRDGQEIFNTQLGTQTIGATSNYFYNVSFSTVDQNVPLGFHVYLLNVSAIISVAGQSTVQLFGPVTLSGLAIT</sequence>
<keyword evidence="2" id="KW-1185">Reference proteome</keyword>
<comment type="caution">
    <text evidence="1">The sequence shown here is derived from an EMBL/GenBank/DDBJ whole genome shotgun (WGS) entry which is preliminary data.</text>
</comment>
<reference evidence="1" key="1">
    <citation type="submission" date="2022-10" db="EMBL/GenBank/DDBJ databases">
        <title>Comparative genomic analysis of Cohnella hashimotonis sp. nov., isolated from the International Space Station.</title>
        <authorList>
            <person name="Simpson A."/>
            <person name="Venkateswaran K."/>
        </authorList>
    </citation>
    <scope>NUCLEOTIDE SEQUENCE</scope>
    <source>
        <strain evidence="1">DSM 28161</strain>
    </source>
</reference>
<organism evidence="1 2">
    <name type="scientific">Cohnella rhizosphaerae</name>
    <dbReference type="NCBI Taxonomy" id="1457232"/>
    <lineage>
        <taxon>Bacteria</taxon>
        <taxon>Bacillati</taxon>
        <taxon>Bacillota</taxon>
        <taxon>Bacilli</taxon>
        <taxon>Bacillales</taxon>
        <taxon>Paenibacillaceae</taxon>
        <taxon>Cohnella</taxon>
    </lineage>
</organism>
<accession>A0A9X4QVA7</accession>
<protein>
    <recommendedName>
        <fullName evidence="3">Exosporium protein C</fullName>
    </recommendedName>
</protein>
<dbReference type="AlphaFoldDB" id="A0A9X4QVA7"/>
<dbReference type="RefSeq" id="WP_277535431.1">
    <property type="nucleotide sequence ID" value="NZ_JAPDIA010000008.1"/>
</dbReference>
<dbReference type="EMBL" id="JAPDIA010000008">
    <property type="protein sequence ID" value="MDG0812233.1"/>
    <property type="molecule type" value="Genomic_DNA"/>
</dbReference>
<proteinExistence type="predicted"/>
<gene>
    <name evidence="1" type="ORF">OMP40_24930</name>
</gene>
<evidence type="ECO:0000313" key="2">
    <source>
        <dbReference type="Proteomes" id="UP001153404"/>
    </source>
</evidence>
<evidence type="ECO:0000313" key="1">
    <source>
        <dbReference type="EMBL" id="MDG0812233.1"/>
    </source>
</evidence>
<evidence type="ECO:0008006" key="3">
    <source>
        <dbReference type="Google" id="ProtNLM"/>
    </source>
</evidence>
<name>A0A9X4QVA7_9BACL</name>